<keyword evidence="3" id="KW-1185">Reference proteome</keyword>
<dbReference type="AlphaFoldDB" id="A0AAV6JEY3"/>
<dbReference type="Proteomes" id="UP000823749">
    <property type="component" value="Chromosome 8"/>
</dbReference>
<name>A0AAV6JEY3_9ERIC</name>
<evidence type="ECO:0000313" key="2">
    <source>
        <dbReference type="EMBL" id="KAG5537950.1"/>
    </source>
</evidence>
<sequence>MEGDSHEDMALTMHHTWAEHALTTPYEETPEFLNSWPGGQPEFERADQSVIHP</sequence>
<organism evidence="2 3">
    <name type="scientific">Rhododendron griersonianum</name>
    <dbReference type="NCBI Taxonomy" id="479676"/>
    <lineage>
        <taxon>Eukaryota</taxon>
        <taxon>Viridiplantae</taxon>
        <taxon>Streptophyta</taxon>
        <taxon>Embryophyta</taxon>
        <taxon>Tracheophyta</taxon>
        <taxon>Spermatophyta</taxon>
        <taxon>Magnoliopsida</taxon>
        <taxon>eudicotyledons</taxon>
        <taxon>Gunneridae</taxon>
        <taxon>Pentapetalae</taxon>
        <taxon>asterids</taxon>
        <taxon>Ericales</taxon>
        <taxon>Ericaceae</taxon>
        <taxon>Ericoideae</taxon>
        <taxon>Rhodoreae</taxon>
        <taxon>Rhododendron</taxon>
    </lineage>
</organism>
<evidence type="ECO:0000313" key="3">
    <source>
        <dbReference type="Proteomes" id="UP000823749"/>
    </source>
</evidence>
<evidence type="ECO:0000256" key="1">
    <source>
        <dbReference type="SAM" id="MobiDB-lite"/>
    </source>
</evidence>
<protein>
    <submittedName>
        <fullName evidence="2">Uncharacterized protein</fullName>
    </submittedName>
</protein>
<dbReference type="EMBL" id="JACTNZ010000008">
    <property type="protein sequence ID" value="KAG5537950.1"/>
    <property type="molecule type" value="Genomic_DNA"/>
</dbReference>
<comment type="caution">
    <text evidence="2">The sequence shown here is derived from an EMBL/GenBank/DDBJ whole genome shotgun (WGS) entry which is preliminary data.</text>
</comment>
<proteinExistence type="predicted"/>
<feature type="region of interest" description="Disordered" evidence="1">
    <location>
        <begin position="26"/>
        <end position="53"/>
    </location>
</feature>
<accession>A0AAV6JEY3</accession>
<gene>
    <name evidence="2" type="ORF">RHGRI_025145</name>
</gene>
<reference evidence="2" key="1">
    <citation type="submission" date="2020-08" db="EMBL/GenBank/DDBJ databases">
        <title>Plant Genome Project.</title>
        <authorList>
            <person name="Zhang R.-G."/>
        </authorList>
    </citation>
    <scope>NUCLEOTIDE SEQUENCE</scope>
    <source>
        <strain evidence="2">WSP0</strain>
        <tissue evidence="2">Leaf</tissue>
    </source>
</reference>